<dbReference type="AlphaFoldDB" id="A0A3G8JIF3"/>
<protein>
    <submittedName>
        <fullName evidence="3">Ribosomal RNA small subunit methyltransferase D</fullName>
        <ecNumber evidence="3">2.1.1.171</ecNumber>
    </submittedName>
</protein>
<dbReference type="GO" id="GO:0003676">
    <property type="term" value="F:nucleic acid binding"/>
    <property type="evidence" value="ECO:0007669"/>
    <property type="project" value="InterPro"/>
</dbReference>
<evidence type="ECO:0000313" key="3">
    <source>
        <dbReference type="EMBL" id="AZG44000.1"/>
    </source>
</evidence>
<evidence type="ECO:0000256" key="1">
    <source>
        <dbReference type="ARBA" id="ARBA00022603"/>
    </source>
</evidence>
<dbReference type="PROSITE" id="PS00092">
    <property type="entry name" value="N6_MTASE"/>
    <property type="match status" value="1"/>
</dbReference>
<dbReference type="EC" id="2.1.1.171" evidence="3"/>
<name>A0A3G8JIF3_9ACTN</name>
<dbReference type="KEGG" id="gom:D7316_00580"/>
<dbReference type="EMBL" id="CP033972">
    <property type="protein sequence ID" value="AZG44000.1"/>
    <property type="molecule type" value="Genomic_DNA"/>
</dbReference>
<evidence type="ECO:0000313" key="4">
    <source>
        <dbReference type="Proteomes" id="UP000271469"/>
    </source>
</evidence>
<keyword evidence="2 3" id="KW-0808">Transferase</keyword>
<dbReference type="SUPFAM" id="SSF53335">
    <property type="entry name" value="S-adenosyl-L-methionine-dependent methyltransferases"/>
    <property type="match status" value="1"/>
</dbReference>
<dbReference type="Proteomes" id="UP000271469">
    <property type="component" value="Chromosome"/>
</dbReference>
<dbReference type="Gene3D" id="3.40.50.150">
    <property type="entry name" value="Vaccinia Virus protein VP39"/>
    <property type="match status" value="1"/>
</dbReference>
<reference evidence="3 4" key="1">
    <citation type="submission" date="2018-11" db="EMBL/GenBank/DDBJ databases">
        <title>Gordonia insulae sp. nov., isolated from an island soil.</title>
        <authorList>
            <person name="Kim Y.S."/>
            <person name="Kim S.B."/>
        </authorList>
    </citation>
    <scope>NUCLEOTIDE SEQUENCE [LARGE SCALE GENOMIC DNA]</scope>
    <source>
        <strain evidence="3 4">MMS17-SY073</strain>
    </source>
</reference>
<accession>A0A3G8JIF3</accession>
<dbReference type="InterPro" id="IPR004398">
    <property type="entry name" value="RNA_MeTrfase_RsmD"/>
</dbReference>
<sequence length="149" mass="15535">MIEARVDLDGAHVLDLYAGSGALGLEALSRGAATAVFVDSGRRAVSVITANVRTCGVADRSSIVARPVATHLASAPGPFDLAFLDPPYDMDNSAMTADLSALGDGRLADDGLVVVERAVRAPETVWPDDMTVLVHKTYGDTRVEVAARA</sequence>
<dbReference type="GO" id="GO:0052913">
    <property type="term" value="F:16S rRNA (guanine(966)-N(2))-methyltransferase activity"/>
    <property type="evidence" value="ECO:0007669"/>
    <property type="project" value="UniProtKB-EC"/>
</dbReference>
<dbReference type="PIRSF" id="PIRSF004553">
    <property type="entry name" value="CHP00095"/>
    <property type="match status" value="1"/>
</dbReference>
<gene>
    <name evidence="3" type="primary">rsmD</name>
    <name evidence="3" type="ORF">D7316_00580</name>
</gene>
<evidence type="ECO:0000256" key="2">
    <source>
        <dbReference type="ARBA" id="ARBA00022679"/>
    </source>
</evidence>
<organism evidence="3 4">
    <name type="scientific">Gordonia insulae</name>
    <dbReference type="NCBI Taxonomy" id="2420509"/>
    <lineage>
        <taxon>Bacteria</taxon>
        <taxon>Bacillati</taxon>
        <taxon>Actinomycetota</taxon>
        <taxon>Actinomycetes</taxon>
        <taxon>Mycobacteriales</taxon>
        <taxon>Gordoniaceae</taxon>
        <taxon>Gordonia</taxon>
    </lineage>
</organism>
<keyword evidence="1 3" id="KW-0489">Methyltransferase</keyword>
<dbReference type="PANTHER" id="PTHR43542">
    <property type="entry name" value="METHYLTRANSFERASE"/>
    <property type="match status" value="1"/>
</dbReference>
<dbReference type="PANTHER" id="PTHR43542:SF1">
    <property type="entry name" value="METHYLTRANSFERASE"/>
    <property type="match status" value="1"/>
</dbReference>
<dbReference type="Pfam" id="PF03602">
    <property type="entry name" value="Cons_hypoth95"/>
    <property type="match status" value="1"/>
</dbReference>
<dbReference type="InterPro" id="IPR029063">
    <property type="entry name" value="SAM-dependent_MTases_sf"/>
</dbReference>
<dbReference type="CDD" id="cd02440">
    <property type="entry name" value="AdoMet_MTases"/>
    <property type="match status" value="1"/>
</dbReference>
<proteinExistence type="predicted"/>
<keyword evidence="4" id="KW-1185">Reference proteome</keyword>
<dbReference type="InterPro" id="IPR002052">
    <property type="entry name" value="DNA_methylase_N6_adenine_CS"/>
</dbReference>